<feature type="domain" description="HTH myb-type" evidence="9">
    <location>
        <begin position="51"/>
        <end position="102"/>
    </location>
</feature>
<evidence type="ECO:0000256" key="5">
    <source>
        <dbReference type="ARBA" id="ARBA00023163"/>
    </source>
</evidence>
<organism evidence="10 11">
    <name type="scientific">Corchorus olitorius</name>
    <dbReference type="NCBI Taxonomy" id="93759"/>
    <lineage>
        <taxon>Eukaryota</taxon>
        <taxon>Viridiplantae</taxon>
        <taxon>Streptophyta</taxon>
        <taxon>Embryophyta</taxon>
        <taxon>Tracheophyta</taxon>
        <taxon>Spermatophyta</taxon>
        <taxon>Magnoliopsida</taxon>
        <taxon>eudicotyledons</taxon>
        <taxon>Gunneridae</taxon>
        <taxon>Pentapetalae</taxon>
        <taxon>rosids</taxon>
        <taxon>malvids</taxon>
        <taxon>Malvales</taxon>
        <taxon>Malvaceae</taxon>
        <taxon>Grewioideae</taxon>
        <taxon>Apeibeae</taxon>
        <taxon>Corchorus</taxon>
    </lineage>
</organism>
<dbReference type="OrthoDB" id="2143914at2759"/>
<dbReference type="CDD" id="cd00167">
    <property type="entry name" value="SANT"/>
    <property type="match status" value="3"/>
</dbReference>
<evidence type="ECO:0000256" key="7">
    <source>
        <dbReference type="SAM" id="MobiDB-lite"/>
    </source>
</evidence>
<proteinExistence type="predicted"/>
<dbReference type="GO" id="GO:0000981">
    <property type="term" value="F:DNA-binding transcription factor activity, RNA polymerase II-specific"/>
    <property type="evidence" value="ECO:0007669"/>
    <property type="project" value="TreeGrafter"/>
</dbReference>
<dbReference type="InterPro" id="IPR050560">
    <property type="entry name" value="MYB_TF"/>
</dbReference>
<keyword evidence="3" id="KW-0805">Transcription regulation</keyword>
<name>A0A1R3GKR7_9ROSI</name>
<dbReference type="PANTHER" id="PTHR45614">
    <property type="entry name" value="MYB PROTEIN-RELATED"/>
    <property type="match status" value="1"/>
</dbReference>
<dbReference type="FunFam" id="1.10.10.60:FF:000010">
    <property type="entry name" value="Transcriptional activator Myb isoform A"/>
    <property type="match status" value="1"/>
</dbReference>
<feature type="region of interest" description="Disordered" evidence="7">
    <location>
        <begin position="326"/>
        <end position="359"/>
    </location>
</feature>
<comment type="caution">
    <text evidence="10">The sequence shown here is derived from an EMBL/GenBank/DDBJ whole genome shotgun (WGS) entry which is preliminary data.</text>
</comment>
<dbReference type="InterPro" id="IPR009057">
    <property type="entry name" value="Homeodomain-like_sf"/>
</dbReference>
<feature type="domain" description="Myb-like" evidence="8">
    <location>
        <begin position="103"/>
        <end position="154"/>
    </location>
</feature>
<comment type="subcellular location">
    <subcellularLocation>
        <location evidence="1">Nucleus</location>
    </subcellularLocation>
</comment>
<feature type="domain" description="Myb-like" evidence="8">
    <location>
        <begin position="51"/>
        <end position="102"/>
    </location>
</feature>
<evidence type="ECO:0000259" key="8">
    <source>
        <dbReference type="PROSITE" id="PS50090"/>
    </source>
</evidence>
<evidence type="ECO:0000256" key="3">
    <source>
        <dbReference type="ARBA" id="ARBA00023015"/>
    </source>
</evidence>
<evidence type="ECO:0000256" key="4">
    <source>
        <dbReference type="ARBA" id="ARBA00023125"/>
    </source>
</evidence>
<dbReference type="FunFam" id="1.10.10.60:FF:000016">
    <property type="entry name" value="Transcriptional activator Myb isoform A"/>
    <property type="match status" value="1"/>
</dbReference>
<reference evidence="11" key="1">
    <citation type="submission" date="2013-09" db="EMBL/GenBank/DDBJ databases">
        <title>Corchorus olitorius genome sequencing.</title>
        <authorList>
            <person name="Alam M."/>
            <person name="Haque M.S."/>
            <person name="Islam M.S."/>
            <person name="Emdad E.M."/>
            <person name="Islam M.M."/>
            <person name="Ahmed B."/>
            <person name="Halim A."/>
            <person name="Hossen Q.M.M."/>
            <person name="Hossain M.Z."/>
            <person name="Ahmed R."/>
            <person name="Khan M.M."/>
            <person name="Islam R."/>
            <person name="Rashid M.M."/>
            <person name="Khan S.A."/>
            <person name="Rahman M.S."/>
            <person name="Alam M."/>
            <person name="Yahiya A.S."/>
            <person name="Khan M.S."/>
            <person name="Azam M.S."/>
            <person name="Haque T."/>
            <person name="Lashkar M.Z.H."/>
            <person name="Akhand A.I."/>
            <person name="Morshed G."/>
            <person name="Roy S."/>
            <person name="Uddin K.S."/>
            <person name="Rabeya T."/>
            <person name="Hossain A.S."/>
            <person name="Chowdhury A."/>
            <person name="Snigdha A.R."/>
            <person name="Mortoza M.S."/>
            <person name="Matin S.A."/>
            <person name="Hoque S.M.E."/>
            <person name="Islam M.K."/>
            <person name="Roy D.K."/>
            <person name="Haider R."/>
            <person name="Moosa M.M."/>
            <person name="Elias S.M."/>
            <person name="Hasan A.M."/>
            <person name="Jahan S."/>
            <person name="Shafiuddin M."/>
            <person name="Mahmood N."/>
            <person name="Shommy N.S."/>
        </authorList>
    </citation>
    <scope>NUCLEOTIDE SEQUENCE [LARGE SCALE GENOMIC DNA]</scope>
    <source>
        <strain evidence="11">cv. O-4</strain>
    </source>
</reference>
<dbReference type="PANTHER" id="PTHR45614:SF252">
    <property type="entry name" value="TRANSCRIPTION FACTOR MYB3R-2-LIKE"/>
    <property type="match status" value="1"/>
</dbReference>
<dbReference type="PROSITE" id="PS51294">
    <property type="entry name" value="HTH_MYB"/>
    <property type="match status" value="3"/>
</dbReference>
<sequence length="359" mass="40960">MVEVKMEKLKYFSGLAEEDKSASCSSFLDSISDTARRSAMLKGCRRVSGPTRHARKGGWSEEEDILLTEAVKKYNARNWKKIAECVPGRSDIQCLHRWQKVLDPGVLKGPWTKEEDDCITKLVAKYGCKRWSVIARLLGGRIGKQCRERWYNHLDPSIRRDSWTEEEESILAYYHQIYGNRWTEIARLLPGRTDNAIKNHWNCTLKRKLGLCSPHCSSMDTDKDGSSDFSDLLEIPSKCMKVKEDRLDLDETISVYQNTTVNHSSAKCNLDLALGLAMVADSSKVGKCKSTGLANKQQITPVNAIDDSNMGFLRRNANKRVKVLERDPQGQVDKDKLLKAREKSRDSNYRKSNYDRETD</sequence>
<dbReference type="Proteomes" id="UP000187203">
    <property type="component" value="Unassembled WGS sequence"/>
</dbReference>
<dbReference type="InterPro" id="IPR017930">
    <property type="entry name" value="Myb_dom"/>
</dbReference>
<dbReference type="Pfam" id="PF00249">
    <property type="entry name" value="Myb_DNA-binding"/>
    <property type="match status" value="3"/>
</dbReference>
<dbReference type="Gene3D" id="1.10.10.60">
    <property type="entry name" value="Homeodomain-like"/>
    <property type="match status" value="3"/>
</dbReference>
<evidence type="ECO:0000259" key="9">
    <source>
        <dbReference type="PROSITE" id="PS51294"/>
    </source>
</evidence>
<accession>A0A1R3GKR7</accession>
<keyword evidence="5" id="KW-0804">Transcription</keyword>
<feature type="domain" description="HTH myb-type" evidence="9">
    <location>
        <begin position="103"/>
        <end position="158"/>
    </location>
</feature>
<keyword evidence="4" id="KW-0238">DNA-binding</keyword>
<feature type="domain" description="Myb-like" evidence="8">
    <location>
        <begin position="155"/>
        <end position="205"/>
    </location>
</feature>
<evidence type="ECO:0000256" key="2">
    <source>
        <dbReference type="ARBA" id="ARBA00022737"/>
    </source>
</evidence>
<dbReference type="GO" id="GO:0000978">
    <property type="term" value="F:RNA polymerase II cis-regulatory region sequence-specific DNA binding"/>
    <property type="evidence" value="ECO:0007669"/>
    <property type="project" value="TreeGrafter"/>
</dbReference>
<protein>
    <recommendedName>
        <fullName evidence="12">SANT/Myb domain-containing protein</fullName>
    </recommendedName>
</protein>
<evidence type="ECO:0000256" key="1">
    <source>
        <dbReference type="ARBA" id="ARBA00004123"/>
    </source>
</evidence>
<keyword evidence="2" id="KW-0677">Repeat</keyword>
<evidence type="ECO:0000313" key="11">
    <source>
        <dbReference type="Proteomes" id="UP000187203"/>
    </source>
</evidence>
<keyword evidence="6" id="KW-0539">Nucleus</keyword>
<evidence type="ECO:0008006" key="12">
    <source>
        <dbReference type="Google" id="ProtNLM"/>
    </source>
</evidence>
<gene>
    <name evidence="10" type="ORF">COLO4_34418</name>
</gene>
<feature type="domain" description="HTH myb-type" evidence="9">
    <location>
        <begin position="159"/>
        <end position="209"/>
    </location>
</feature>
<dbReference type="SMART" id="SM00717">
    <property type="entry name" value="SANT"/>
    <property type="match status" value="3"/>
</dbReference>
<dbReference type="PROSITE" id="PS50090">
    <property type="entry name" value="MYB_LIKE"/>
    <property type="match status" value="3"/>
</dbReference>
<dbReference type="GO" id="GO:0005634">
    <property type="term" value="C:nucleus"/>
    <property type="evidence" value="ECO:0007669"/>
    <property type="project" value="UniProtKB-SubCell"/>
</dbReference>
<keyword evidence="11" id="KW-1185">Reference proteome</keyword>
<evidence type="ECO:0000313" key="10">
    <source>
        <dbReference type="EMBL" id="OMO58688.1"/>
    </source>
</evidence>
<dbReference type="STRING" id="93759.A0A1R3GKR7"/>
<dbReference type="AlphaFoldDB" id="A0A1R3GKR7"/>
<dbReference type="EMBL" id="AWUE01022394">
    <property type="protein sequence ID" value="OMO58688.1"/>
    <property type="molecule type" value="Genomic_DNA"/>
</dbReference>
<evidence type="ECO:0000256" key="6">
    <source>
        <dbReference type="ARBA" id="ARBA00023242"/>
    </source>
</evidence>
<dbReference type="InterPro" id="IPR001005">
    <property type="entry name" value="SANT/Myb"/>
</dbReference>
<dbReference type="SUPFAM" id="SSF46689">
    <property type="entry name" value="Homeodomain-like"/>
    <property type="match status" value="2"/>
</dbReference>